<evidence type="ECO:0000256" key="7">
    <source>
        <dbReference type="ARBA" id="ARBA00022958"/>
    </source>
</evidence>
<feature type="region of interest" description="Disordered" evidence="13">
    <location>
        <begin position="44"/>
        <end position="67"/>
    </location>
</feature>
<dbReference type="InterPro" id="IPR010617">
    <property type="entry name" value="TMEM175-like"/>
</dbReference>
<evidence type="ECO:0000313" key="15">
    <source>
        <dbReference type="EMBL" id="AXC09905.1"/>
    </source>
</evidence>
<evidence type="ECO:0008006" key="17">
    <source>
        <dbReference type="Google" id="ProtNLM"/>
    </source>
</evidence>
<evidence type="ECO:0000256" key="8">
    <source>
        <dbReference type="ARBA" id="ARBA00022989"/>
    </source>
</evidence>
<evidence type="ECO:0000256" key="9">
    <source>
        <dbReference type="ARBA" id="ARBA00023065"/>
    </source>
</evidence>
<evidence type="ECO:0000256" key="6">
    <source>
        <dbReference type="ARBA" id="ARBA00022826"/>
    </source>
</evidence>
<evidence type="ECO:0000256" key="5">
    <source>
        <dbReference type="ARBA" id="ARBA00022692"/>
    </source>
</evidence>
<name>A0A2Z5FTZ3_9BACT</name>
<keyword evidence="5 14" id="KW-0812">Transmembrane</keyword>
<dbReference type="Pfam" id="PF06736">
    <property type="entry name" value="TMEM175"/>
    <property type="match status" value="1"/>
</dbReference>
<dbReference type="PANTHER" id="PTHR31462:SF5">
    <property type="entry name" value="ENDOSOMAL_LYSOSOMAL PROTON CHANNEL TMEM175"/>
    <property type="match status" value="1"/>
</dbReference>
<evidence type="ECO:0000256" key="12">
    <source>
        <dbReference type="ARBA" id="ARBA00034430"/>
    </source>
</evidence>
<reference evidence="15 16" key="1">
    <citation type="journal article" date="2018" name="Front. Microbiol.">
        <title>Hydrolytic Capabilities as a Key to Environmental Success: Chitinolytic and Cellulolytic Acidobacteria From Acidic Sub-arctic Soils and Boreal Peatlands.</title>
        <authorList>
            <person name="Belova S.E."/>
            <person name="Ravin N.V."/>
            <person name="Pankratov T.A."/>
            <person name="Rakitin A.L."/>
            <person name="Ivanova A.A."/>
            <person name="Beletsky A.V."/>
            <person name="Mardanov A.V."/>
            <person name="Sinninghe Damste J.S."/>
            <person name="Dedysh S.N."/>
        </authorList>
    </citation>
    <scope>NUCLEOTIDE SEQUENCE [LARGE SCALE GENOMIC DNA]</scope>
    <source>
        <strain evidence="15 16">SBC82</strain>
    </source>
</reference>
<gene>
    <name evidence="15" type="ORF">ACPOL_0530</name>
</gene>
<keyword evidence="9" id="KW-0406">Ion transport</keyword>
<comment type="similarity">
    <text evidence="2">Belongs to the TMEM175 family.</text>
</comment>
<keyword evidence="10 14" id="KW-0472">Membrane</keyword>
<proteinExistence type="inferred from homology"/>
<evidence type="ECO:0000313" key="16">
    <source>
        <dbReference type="Proteomes" id="UP000253606"/>
    </source>
</evidence>
<evidence type="ECO:0000256" key="11">
    <source>
        <dbReference type="ARBA" id="ARBA00023303"/>
    </source>
</evidence>
<dbReference type="OrthoDB" id="7626281at2"/>
<dbReference type="AlphaFoldDB" id="A0A2Z5FTZ3"/>
<comment type="catalytic activity">
    <reaction evidence="12">
        <text>K(+)(in) = K(+)(out)</text>
        <dbReference type="Rhea" id="RHEA:29463"/>
        <dbReference type="ChEBI" id="CHEBI:29103"/>
    </reaction>
</comment>
<keyword evidence="4" id="KW-0633">Potassium transport</keyword>
<dbReference type="PANTHER" id="PTHR31462">
    <property type="entry name" value="ENDOSOMAL/LYSOSOMAL POTASSIUM CHANNEL TMEM175"/>
    <property type="match status" value="1"/>
</dbReference>
<feature type="transmembrane region" description="Helical" evidence="14">
    <location>
        <begin position="243"/>
        <end position="262"/>
    </location>
</feature>
<evidence type="ECO:0000256" key="10">
    <source>
        <dbReference type="ARBA" id="ARBA00023136"/>
    </source>
</evidence>
<dbReference type="GO" id="GO:0015252">
    <property type="term" value="F:proton channel activity"/>
    <property type="evidence" value="ECO:0007669"/>
    <property type="project" value="InterPro"/>
</dbReference>
<dbReference type="RefSeq" id="WP_114205644.1">
    <property type="nucleotide sequence ID" value="NZ_CP030840.1"/>
</dbReference>
<dbReference type="KEGG" id="abas:ACPOL_0530"/>
<sequence>MNMTTRLAAASTPDLDHKTVRVADAQPVQRQLRAFLRRKVAYSPPDLQSSNSAALESEAEVSKDEESNFAGPARLEALSDGAFAIIITLLVIEIHRPSVSPGRLAGELLKEWPSYLAYAVAFLNVGVIWCNHHYLFERLCKVDLAMNWINLGILGTAALIPFPTGVLASAFVGGNVMDQKAAVVLYALIAGLMSAAWLPAFSYLHYHSKLVKPGVPPDLFATQLIRPAIGILFYILAGVLGWFVHPVAAVAIFIFMVAYYACTSQGIRWTTR</sequence>
<accession>A0A2Z5FTZ3</accession>
<evidence type="ECO:0000256" key="1">
    <source>
        <dbReference type="ARBA" id="ARBA00004141"/>
    </source>
</evidence>
<evidence type="ECO:0000256" key="13">
    <source>
        <dbReference type="SAM" id="MobiDB-lite"/>
    </source>
</evidence>
<keyword evidence="6" id="KW-0631">Potassium channel</keyword>
<feature type="transmembrane region" description="Helical" evidence="14">
    <location>
        <begin position="115"/>
        <end position="136"/>
    </location>
</feature>
<keyword evidence="16" id="KW-1185">Reference proteome</keyword>
<evidence type="ECO:0000256" key="2">
    <source>
        <dbReference type="ARBA" id="ARBA00006920"/>
    </source>
</evidence>
<keyword evidence="7" id="KW-0630">Potassium</keyword>
<dbReference type="Proteomes" id="UP000253606">
    <property type="component" value="Chromosome"/>
</dbReference>
<feature type="transmembrane region" description="Helical" evidence="14">
    <location>
        <begin position="148"/>
        <end position="171"/>
    </location>
</feature>
<dbReference type="GO" id="GO:0016020">
    <property type="term" value="C:membrane"/>
    <property type="evidence" value="ECO:0007669"/>
    <property type="project" value="UniProtKB-SubCell"/>
</dbReference>
<keyword evidence="8 14" id="KW-1133">Transmembrane helix</keyword>
<keyword evidence="3" id="KW-0813">Transport</keyword>
<protein>
    <recommendedName>
        <fullName evidence="17">Integral membrane protein</fullName>
    </recommendedName>
</protein>
<organism evidence="15 16">
    <name type="scientific">Acidisarcina polymorpha</name>
    <dbReference type="NCBI Taxonomy" id="2211140"/>
    <lineage>
        <taxon>Bacteria</taxon>
        <taxon>Pseudomonadati</taxon>
        <taxon>Acidobacteriota</taxon>
        <taxon>Terriglobia</taxon>
        <taxon>Terriglobales</taxon>
        <taxon>Acidobacteriaceae</taxon>
        <taxon>Acidisarcina</taxon>
    </lineage>
</organism>
<evidence type="ECO:0000256" key="4">
    <source>
        <dbReference type="ARBA" id="ARBA00022538"/>
    </source>
</evidence>
<comment type="subcellular location">
    <subcellularLocation>
        <location evidence="1">Membrane</location>
        <topology evidence="1">Multi-pass membrane protein</topology>
    </subcellularLocation>
</comment>
<evidence type="ECO:0000256" key="3">
    <source>
        <dbReference type="ARBA" id="ARBA00022448"/>
    </source>
</evidence>
<feature type="transmembrane region" description="Helical" evidence="14">
    <location>
        <begin position="183"/>
        <end position="206"/>
    </location>
</feature>
<keyword evidence="11" id="KW-0407">Ion channel</keyword>
<evidence type="ECO:0000256" key="14">
    <source>
        <dbReference type="SAM" id="Phobius"/>
    </source>
</evidence>
<dbReference type="EMBL" id="CP030840">
    <property type="protein sequence ID" value="AXC09905.1"/>
    <property type="molecule type" value="Genomic_DNA"/>
</dbReference>
<dbReference type="GO" id="GO:0005267">
    <property type="term" value="F:potassium channel activity"/>
    <property type="evidence" value="ECO:0007669"/>
    <property type="project" value="UniProtKB-KW"/>
</dbReference>